<accession>A0A0J7KND0</accession>
<dbReference type="PaxDb" id="67767-A0A0J7KND0"/>
<name>A0A0J7KND0_LASNI</name>
<proteinExistence type="predicted"/>
<sequence length="138" mass="15646">MHIQSGKRRGQSLMAANDNSPGPRRLFIVDRNTKTRYLIDTGSDVSVYPRSKTKGRQRAETYQLFAANGSTIITYGTITLQPNLGLRSVPLAIYHRRRDTAHHKLGFPLPLPSLTGYTEQKTPGRNNRSHHSRYSKQQ</sequence>
<feature type="compositionally biased region" description="Basic residues" evidence="1">
    <location>
        <begin position="1"/>
        <end position="10"/>
    </location>
</feature>
<evidence type="ECO:0000313" key="3">
    <source>
        <dbReference type="Proteomes" id="UP000036403"/>
    </source>
</evidence>
<keyword evidence="3" id="KW-1185">Reference proteome</keyword>
<gene>
    <name evidence="2" type="ORF">RF55_8348</name>
</gene>
<protein>
    <submittedName>
        <fullName evidence="2">Gag pol polyprotein</fullName>
    </submittedName>
</protein>
<feature type="compositionally biased region" description="Polar residues" evidence="1">
    <location>
        <begin position="115"/>
        <end position="126"/>
    </location>
</feature>
<organism evidence="2 3">
    <name type="scientific">Lasius niger</name>
    <name type="common">Black garden ant</name>
    <dbReference type="NCBI Taxonomy" id="67767"/>
    <lineage>
        <taxon>Eukaryota</taxon>
        <taxon>Metazoa</taxon>
        <taxon>Ecdysozoa</taxon>
        <taxon>Arthropoda</taxon>
        <taxon>Hexapoda</taxon>
        <taxon>Insecta</taxon>
        <taxon>Pterygota</taxon>
        <taxon>Neoptera</taxon>
        <taxon>Endopterygota</taxon>
        <taxon>Hymenoptera</taxon>
        <taxon>Apocrita</taxon>
        <taxon>Aculeata</taxon>
        <taxon>Formicoidea</taxon>
        <taxon>Formicidae</taxon>
        <taxon>Formicinae</taxon>
        <taxon>Lasius</taxon>
        <taxon>Lasius</taxon>
    </lineage>
</organism>
<dbReference type="Proteomes" id="UP000036403">
    <property type="component" value="Unassembled WGS sequence"/>
</dbReference>
<feature type="region of interest" description="Disordered" evidence="1">
    <location>
        <begin position="105"/>
        <end position="138"/>
    </location>
</feature>
<reference evidence="2 3" key="1">
    <citation type="submission" date="2015-04" db="EMBL/GenBank/DDBJ databases">
        <title>Lasius niger genome sequencing.</title>
        <authorList>
            <person name="Konorov E.A."/>
            <person name="Nikitin M.A."/>
            <person name="Kirill M.V."/>
            <person name="Chang P."/>
        </authorList>
    </citation>
    <scope>NUCLEOTIDE SEQUENCE [LARGE SCALE GENOMIC DNA]</scope>
    <source>
        <tissue evidence="2">Whole</tissue>
    </source>
</reference>
<comment type="caution">
    <text evidence="2">The sequence shown here is derived from an EMBL/GenBank/DDBJ whole genome shotgun (WGS) entry which is preliminary data.</text>
</comment>
<evidence type="ECO:0000256" key="1">
    <source>
        <dbReference type="SAM" id="MobiDB-lite"/>
    </source>
</evidence>
<feature type="region of interest" description="Disordered" evidence="1">
    <location>
        <begin position="1"/>
        <end position="20"/>
    </location>
</feature>
<dbReference type="EMBL" id="LBMM01005178">
    <property type="protein sequence ID" value="KMQ91746.1"/>
    <property type="molecule type" value="Genomic_DNA"/>
</dbReference>
<dbReference type="OrthoDB" id="6423099at2759"/>
<dbReference type="AlphaFoldDB" id="A0A0J7KND0"/>
<evidence type="ECO:0000313" key="2">
    <source>
        <dbReference type="EMBL" id="KMQ91746.1"/>
    </source>
</evidence>
<feature type="compositionally biased region" description="Basic residues" evidence="1">
    <location>
        <begin position="127"/>
        <end position="138"/>
    </location>
</feature>